<evidence type="ECO:0000256" key="5">
    <source>
        <dbReference type="ARBA" id="ARBA00023136"/>
    </source>
</evidence>
<evidence type="ECO:0000313" key="8">
    <source>
        <dbReference type="Proteomes" id="UP001372338"/>
    </source>
</evidence>
<dbReference type="GO" id="GO:0005375">
    <property type="term" value="F:copper ion transmembrane transporter activity"/>
    <property type="evidence" value="ECO:0007669"/>
    <property type="project" value="UniProtKB-UniRule"/>
</dbReference>
<proteinExistence type="inferred from homology"/>
<comment type="caution">
    <text evidence="7">The sequence shown here is derived from an EMBL/GenBank/DDBJ whole genome shotgun (WGS) entry which is preliminary data.</text>
</comment>
<keyword evidence="6" id="KW-0813">Transport</keyword>
<dbReference type="Proteomes" id="UP001372338">
    <property type="component" value="Unassembled WGS sequence"/>
</dbReference>
<evidence type="ECO:0000256" key="6">
    <source>
        <dbReference type="RuleBase" id="RU367022"/>
    </source>
</evidence>
<evidence type="ECO:0000256" key="2">
    <source>
        <dbReference type="ARBA" id="ARBA00022692"/>
    </source>
</evidence>
<keyword evidence="6" id="KW-0406">Ion transport</keyword>
<evidence type="ECO:0000256" key="3">
    <source>
        <dbReference type="ARBA" id="ARBA00022796"/>
    </source>
</evidence>
<sequence>MDHVEHMHQMGGMHHGKKRFTRMTFFWGKNSEILFDYWPGEKTGMYVLALVFVFAMSFLVELLSGSGSRFTKPAGSNRFASGLLQTLLHFLRVGFVYLIMLALMSFNVGVFLVAVIGHALGFFFFGSNAFKNTQNDKD</sequence>
<feature type="transmembrane region" description="Helical" evidence="6">
    <location>
        <begin position="44"/>
        <end position="63"/>
    </location>
</feature>
<dbReference type="PANTHER" id="PTHR12483:SF24">
    <property type="entry name" value="COPPER TRANSPORTER 2-RELATED"/>
    <property type="match status" value="1"/>
</dbReference>
<dbReference type="GO" id="GO:0005886">
    <property type="term" value="C:plasma membrane"/>
    <property type="evidence" value="ECO:0007669"/>
    <property type="project" value="TreeGrafter"/>
</dbReference>
<dbReference type="PANTHER" id="PTHR12483">
    <property type="entry name" value="SOLUTE CARRIER FAMILY 31 COPPER TRANSPORTERS"/>
    <property type="match status" value="1"/>
</dbReference>
<evidence type="ECO:0000256" key="1">
    <source>
        <dbReference type="ARBA" id="ARBA00006921"/>
    </source>
</evidence>
<feature type="transmembrane region" description="Helical" evidence="6">
    <location>
        <begin position="110"/>
        <end position="130"/>
    </location>
</feature>
<feature type="transmembrane region" description="Helical" evidence="6">
    <location>
        <begin position="83"/>
        <end position="104"/>
    </location>
</feature>
<dbReference type="InterPro" id="IPR007274">
    <property type="entry name" value="Cop_transporter"/>
</dbReference>
<keyword evidence="2 6" id="KW-0812">Transmembrane</keyword>
<dbReference type="Pfam" id="PF04145">
    <property type="entry name" value="Ctr"/>
    <property type="match status" value="2"/>
</dbReference>
<comment type="subcellular location">
    <subcellularLocation>
        <location evidence="6">Membrane</location>
        <topology evidence="6">Multi-pass membrane protein</topology>
    </subcellularLocation>
</comment>
<keyword evidence="6" id="KW-0186">Copper</keyword>
<evidence type="ECO:0000256" key="4">
    <source>
        <dbReference type="ARBA" id="ARBA00022989"/>
    </source>
</evidence>
<evidence type="ECO:0000313" key="7">
    <source>
        <dbReference type="EMBL" id="KAK7257838.1"/>
    </source>
</evidence>
<protein>
    <recommendedName>
        <fullName evidence="6">Copper transport protein</fullName>
    </recommendedName>
</protein>
<gene>
    <name evidence="7" type="ORF">RIF29_32100</name>
</gene>
<keyword evidence="3 6" id="KW-0187">Copper transport</keyword>
<keyword evidence="5 6" id="KW-0472">Membrane</keyword>
<reference evidence="7 8" key="1">
    <citation type="submission" date="2024-01" db="EMBL/GenBank/DDBJ databases">
        <title>The genomes of 5 underutilized Papilionoideae crops provide insights into root nodulation and disease resistanc.</title>
        <authorList>
            <person name="Yuan L."/>
        </authorList>
    </citation>
    <scope>NUCLEOTIDE SEQUENCE [LARGE SCALE GENOMIC DNA]</scope>
    <source>
        <strain evidence="7">ZHUSHIDOU_FW_LH</strain>
        <tissue evidence="7">Leaf</tissue>
    </source>
</reference>
<keyword evidence="4 6" id="KW-1133">Transmembrane helix</keyword>
<organism evidence="7 8">
    <name type="scientific">Crotalaria pallida</name>
    <name type="common">Smooth rattlebox</name>
    <name type="synonym">Crotalaria striata</name>
    <dbReference type="NCBI Taxonomy" id="3830"/>
    <lineage>
        <taxon>Eukaryota</taxon>
        <taxon>Viridiplantae</taxon>
        <taxon>Streptophyta</taxon>
        <taxon>Embryophyta</taxon>
        <taxon>Tracheophyta</taxon>
        <taxon>Spermatophyta</taxon>
        <taxon>Magnoliopsida</taxon>
        <taxon>eudicotyledons</taxon>
        <taxon>Gunneridae</taxon>
        <taxon>Pentapetalae</taxon>
        <taxon>rosids</taxon>
        <taxon>fabids</taxon>
        <taxon>Fabales</taxon>
        <taxon>Fabaceae</taxon>
        <taxon>Papilionoideae</taxon>
        <taxon>50 kb inversion clade</taxon>
        <taxon>genistoids sensu lato</taxon>
        <taxon>core genistoids</taxon>
        <taxon>Crotalarieae</taxon>
        <taxon>Crotalaria</taxon>
    </lineage>
</organism>
<accession>A0AAN9EPZ7</accession>
<dbReference type="EMBL" id="JAYWIO010000006">
    <property type="protein sequence ID" value="KAK7257838.1"/>
    <property type="molecule type" value="Genomic_DNA"/>
</dbReference>
<name>A0AAN9EPZ7_CROPI</name>
<keyword evidence="8" id="KW-1185">Reference proteome</keyword>
<comment type="similarity">
    <text evidence="1 6">Belongs to the copper transporter (Ctr) (TC 1.A.56) family. SLC31A subfamily.</text>
</comment>
<dbReference type="AlphaFoldDB" id="A0AAN9EPZ7"/>